<reference evidence="2" key="1">
    <citation type="submission" date="2021-02" db="EMBL/GenBank/DDBJ databases">
        <authorList>
            <person name="Dougan E. K."/>
            <person name="Rhodes N."/>
            <person name="Thang M."/>
            <person name="Chan C."/>
        </authorList>
    </citation>
    <scope>NUCLEOTIDE SEQUENCE</scope>
</reference>
<evidence type="ECO:0000313" key="3">
    <source>
        <dbReference type="Proteomes" id="UP000601435"/>
    </source>
</evidence>
<feature type="compositionally biased region" description="Polar residues" evidence="1">
    <location>
        <begin position="123"/>
        <end position="139"/>
    </location>
</feature>
<comment type="caution">
    <text evidence="2">The sequence shown here is derived from an EMBL/GenBank/DDBJ whole genome shotgun (WGS) entry which is preliminary data.</text>
</comment>
<dbReference type="AlphaFoldDB" id="A0A812LFH2"/>
<dbReference type="EMBL" id="CAJNJA010008853">
    <property type="protein sequence ID" value="CAE7241093.1"/>
    <property type="molecule type" value="Genomic_DNA"/>
</dbReference>
<organism evidence="2 3">
    <name type="scientific">Symbiodinium necroappetens</name>
    <dbReference type="NCBI Taxonomy" id="1628268"/>
    <lineage>
        <taxon>Eukaryota</taxon>
        <taxon>Sar</taxon>
        <taxon>Alveolata</taxon>
        <taxon>Dinophyceae</taxon>
        <taxon>Suessiales</taxon>
        <taxon>Symbiodiniaceae</taxon>
        <taxon>Symbiodinium</taxon>
    </lineage>
</organism>
<gene>
    <name evidence="2" type="ORF">SNEC2469_LOCUS4359</name>
</gene>
<feature type="compositionally biased region" description="Basic residues" evidence="1">
    <location>
        <begin position="84"/>
        <end position="101"/>
    </location>
</feature>
<protein>
    <submittedName>
        <fullName evidence="2">Uncharacterized protein</fullName>
    </submittedName>
</protein>
<feature type="compositionally biased region" description="Polar residues" evidence="1">
    <location>
        <begin position="149"/>
        <end position="167"/>
    </location>
</feature>
<name>A0A812LFH2_9DINO</name>
<feature type="non-terminal residue" evidence="2">
    <location>
        <position position="1"/>
    </location>
</feature>
<dbReference type="Proteomes" id="UP000601435">
    <property type="component" value="Unassembled WGS sequence"/>
</dbReference>
<feature type="region of interest" description="Disordered" evidence="1">
    <location>
        <begin position="84"/>
        <end position="167"/>
    </location>
</feature>
<proteinExistence type="predicted"/>
<accession>A0A812LFH2</accession>
<keyword evidence="3" id="KW-1185">Reference proteome</keyword>
<evidence type="ECO:0000256" key="1">
    <source>
        <dbReference type="SAM" id="MobiDB-lite"/>
    </source>
</evidence>
<evidence type="ECO:0000313" key="2">
    <source>
        <dbReference type="EMBL" id="CAE7241093.1"/>
    </source>
</evidence>
<sequence>ERSISSWLPGTETCTRRRASDGRKPVQAYGWSLKGWAALRLSASTRCAQTWPVQPGRTQEIDFCALVTTTCLLARPILRHSCMRTPRTPRRPRPPWHRSRAIRTPWTSRTSWSPARGMRQSPAHPQQTSGRGPRTSSMLRSEAPPMLRETSQMQSTRLPRTPPTRSS</sequence>